<dbReference type="Proteomes" id="UP000332933">
    <property type="component" value="Unassembled WGS sequence"/>
</dbReference>
<dbReference type="EC" id="3.4.19.12" evidence="3"/>
<evidence type="ECO:0000256" key="1">
    <source>
        <dbReference type="ARBA" id="ARBA00000707"/>
    </source>
</evidence>
<reference evidence="9 10" key="1">
    <citation type="submission" date="2019-03" db="EMBL/GenBank/DDBJ databases">
        <authorList>
            <person name="Gaulin E."/>
            <person name="Dumas B."/>
        </authorList>
    </citation>
    <scope>NUCLEOTIDE SEQUENCE [LARGE SCALE GENOMIC DNA]</scope>
    <source>
        <strain evidence="9">CBS 568.67</strain>
    </source>
</reference>
<dbReference type="OrthoDB" id="27652at2759"/>
<dbReference type="GO" id="GO:0016579">
    <property type="term" value="P:protein deubiquitination"/>
    <property type="evidence" value="ECO:0007669"/>
    <property type="project" value="InterPro"/>
</dbReference>
<dbReference type="AlphaFoldDB" id="A0A485LDF1"/>
<dbReference type="InterPro" id="IPR001394">
    <property type="entry name" value="Peptidase_C19_UCH"/>
</dbReference>
<comment type="similarity">
    <text evidence="2">Belongs to the peptidase C19 family.</text>
</comment>
<evidence type="ECO:0000256" key="2">
    <source>
        <dbReference type="ARBA" id="ARBA00009085"/>
    </source>
</evidence>
<feature type="compositionally biased region" description="Low complexity" evidence="6">
    <location>
        <begin position="143"/>
        <end position="160"/>
    </location>
</feature>
<keyword evidence="5" id="KW-0378">Hydrolase</keyword>
<feature type="region of interest" description="Disordered" evidence="6">
    <location>
        <begin position="141"/>
        <end position="160"/>
    </location>
</feature>
<dbReference type="EMBL" id="VJMH01006435">
    <property type="protein sequence ID" value="KAF0689565.1"/>
    <property type="molecule type" value="Genomic_DNA"/>
</dbReference>
<accession>A0A485LDF1</accession>
<protein>
    <recommendedName>
        <fullName evidence="3">ubiquitinyl hydrolase 1</fullName>
        <ecNumber evidence="3">3.4.19.12</ecNumber>
    </recommendedName>
</protein>
<dbReference type="Gene3D" id="3.90.70.10">
    <property type="entry name" value="Cysteine proteinases"/>
    <property type="match status" value="1"/>
</dbReference>
<feature type="domain" description="USP" evidence="7">
    <location>
        <begin position="25"/>
        <end position="365"/>
    </location>
</feature>
<evidence type="ECO:0000256" key="6">
    <source>
        <dbReference type="SAM" id="MobiDB-lite"/>
    </source>
</evidence>
<keyword evidence="4" id="KW-0645">Protease</keyword>
<dbReference type="GO" id="GO:0004843">
    <property type="term" value="F:cysteine-type deubiquitinase activity"/>
    <property type="evidence" value="ECO:0007669"/>
    <property type="project" value="UniProtKB-EC"/>
</dbReference>
<dbReference type="PANTHER" id="PTHR24006:SF733">
    <property type="entry name" value="RE52890P"/>
    <property type="match status" value="1"/>
</dbReference>
<evidence type="ECO:0000313" key="9">
    <source>
        <dbReference type="EMBL" id="VFT95710.1"/>
    </source>
</evidence>
<evidence type="ECO:0000259" key="7">
    <source>
        <dbReference type="PROSITE" id="PS50235"/>
    </source>
</evidence>
<evidence type="ECO:0000256" key="4">
    <source>
        <dbReference type="ARBA" id="ARBA00022670"/>
    </source>
</evidence>
<dbReference type="GO" id="GO:0005829">
    <property type="term" value="C:cytosol"/>
    <property type="evidence" value="ECO:0007669"/>
    <property type="project" value="TreeGrafter"/>
</dbReference>
<sequence length="366" mass="41570">MGNGISTSPRHAGGAALLPEDEKFFGLENFGNTCYCNSILQVLYFCEPFRAHLITHYATKGLKKKIGLKDKSLLDCMAELFQKIALQKKAMGYVTPKTFVTKLQSENEVFSGPMHQDAHEFLNYLLNAICDLVEAELKGRRASSLSPPSSPTSPSSPSSPYKTWVHEIFEGVLTNETKCLGCHRVTCRDEPFLDLSVEIEQNTSLYYCLKKFGHTERLCGDDKFFCDTCHGLQDAEKRMHLKRIPHVLALHLKRFKYMEETQSFAKLFHRILFGTELKLPSLITDSASIDSTKLYQLFAVVIHIGNGMDHGHYVCLIRCQEHWILFDDESVQVVQEDILDHCFGYEKDTAPSNTATGYLLFYKLID</sequence>
<evidence type="ECO:0000313" key="10">
    <source>
        <dbReference type="Proteomes" id="UP000332933"/>
    </source>
</evidence>
<dbReference type="GO" id="GO:0005634">
    <property type="term" value="C:nucleus"/>
    <property type="evidence" value="ECO:0007669"/>
    <property type="project" value="TreeGrafter"/>
</dbReference>
<evidence type="ECO:0000256" key="3">
    <source>
        <dbReference type="ARBA" id="ARBA00012759"/>
    </source>
</evidence>
<reference evidence="8" key="2">
    <citation type="submission" date="2019-06" db="EMBL/GenBank/DDBJ databases">
        <title>Genomics analysis of Aphanomyces spp. identifies a new class of oomycete effector associated with host adaptation.</title>
        <authorList>
            <person name="Gaulin E."/>
        </authorList>
    </citation>
    <scope>NUCLEOTIDE SEQUENCE</scope>
    <source>
        <strain evidence="8">CBS 578.67</strain>
    </source>
</reference>
<comment type="catalytic activity">
    <reaction evidence="1">
        <text>Thiol-dependent hydrolysis of ester, thioester, amide, peptide and isopeptide bonds formed by the C-terminal Gly of ubiquitin (a 76-residue protein attached to proteins as an intracellular targeting signal).</text>
        <dbReference type="EC" id="3.4.19.12"/>
    </reaction>
</comment>
<dbReference type="Pfam" id="PF00443">
    <property type="entry name" value="UCH"/>
    <property type="match status" value="1"/>
</dbReference>
<dbReference type="EMBL" id="CAADRA010006456">
    <property type="protein sequence ID" value="VFT95710.1"/>
    <property type="molecule type" value="Genomic_DNA"/>
</dbReference>
<organism evidence="9 10">
    <name type="scientific">Aphanomyces stellatus</name>
    <dbReference type="NCBI Taxonomy" id="120398"/>
    <lineage>
        <taxon>Eukaryota</taxon>
        <taxon>Sar</taxon>
        <taxon>Stramenopiles</taxon>
        <taxon>Oomycota</taxon>
        <taxon>Saprolegniomycetes</taxon>
        <taxon>Saprolegniales</taxon>
        <taxon>Verrucalvaceae</taxon>
        <taxon>Aphanomyces</taxon>
    </lineage>
</organism>
<evidence type="ECO:0000313" key="8">
    <source>
        <dbReference type="EMBL" id="KAF0689565.1"/>
    </source>
</evidence>
<proteinExistence type="inferred from homology"/>
<dbReference type="PROSITE" id="PS50235">
    <property type="entry name" value="USP_3"/>
    <property type="match status" value="1"/>
</dbReference>
<name>A0A485LDF1_9STRA</name>
<evidence type="ECO:0000256" key="5">
    <source>
        <dbReference type="ARBA" id="ARBA00022801"/>
    </source>
</evidence>
<dbReference type="InterPro" id="IPR018200">
    <property type="entry name" value="USP_CS"/>
</dbReference>
<dbReference type="PROSITE" id="PS00973">
    <property type="entry name" value="USP_2"/>
    <property type="match status" value="1"/>
</dbReference>
<dbReference type="InterPro" id="IPR038765">
    <property type="entry name" value="Papain-like_cys_pep_sf"/>
</dbReference>
<keyword evidence="10" id="KW-1185">Reference proteome</keyword>
<dbReference type="SUPFAM" id="SSF54001">
    <property type="entry name" value="Cysteine proteinases"/>
    <property type="match status" value="1"/>
</dbReference>
<gene>
    <name evidence="9" type="primary">Aste57867_18984</name>
    <name evidence="8" type="ORF">As57867_018920</name>
    <name evidence="9" type="ORF">ASTE57867_18984</name>
</gene>
<dbReference type="InterPro" id="IPR050164">
    <property type="entry name" value="Peptidase_C19"/>
</dbReference>
<dbReference type="GO" id="GO:0006508">
    <property type="term" value="P:proteolysis"/>
    <property type="evidence" value="ECO:0007669"/>
    <property type="project" value="UniProtKB-KW"/>
</dbReference>
<dbReference type="PROSITE" id="PS00972">
    <property type="entry name" value="USP_1"/>
    <property type="match status" value="1"/>
</dbReference>
<dbReference type="PANTHER" id="PTHR24006">
    <property type="entry name" value="UBIQUITIN CARBOXYL-TERMINAL HYDROLASE"/>
    <property type="match status" value="1"/>
</dbReference>
<dbReference type="InterPro" id="IPR028889">
    <property type="entry name" value="USP"/>
</dbReference>